<dbReference type="SUPFAM" id="SSF51064">
    <property type="entry name" value="Head domain of nucleotide exchange factor GrpE"/>
    <property type="match status" value="1"/>
</dbReference>
<dbReference type="Gene3D" id="2.30.22.10">
    <property type="entry name" value="Head domain of nucleotide exchange factor GrpE"/>
    <property type="match status" value="1"/>
</dbReference>
<keyword evidence="3" id="KW-0963">Cytoplasm</keyword>
<dbReference type="Gene3D" id="3.90.20.20">
    <property type="match status" value="1"/>
</dbReference>
<dbReference type="GO" id="GO:0000774">
    <property type="term" value="F:adenyl-nucleotide exchange factor activity"/>
    <property type="evidence" value="ECO:0007669"/>
    <property type="project" value="InterPro"/>
</dbReference>
<evidence type="ECO:0000256" key="1">
    <source>
        <dbReference type="ARBA" id="ARBA00009054"/>
    </source>
</evidence>
<keyword evidence="2 3" id="KW-0143">Chaperone</keyword>
<dbReference type="PRINTS" id="PR00773">
    <property type="entry name" value="GRPEPROTEIN"/>
</dbReference>
<dbReference type="GO" id="GO:0042803">
    <property type="term" value="F:protein homodimerization activity"/>
    <property type="evidence" value="ECO:0007669"/>
    <property type="project" value="InterPro"/>
</dbReference>
<dbReference type="InterPro" id="IPR000740">
    <property type="entry name" value="GrpE"/>
</dbReference>
<name>A0A1H5QEM7_9PSEU</name>
<proteinExistence type="inferred from homology"/>
<dbReference type="PANTHER" id="PTHR21237">
    <property type="entry name" value="GRPE PROTEIN"/>
    <property type="match status" value="1"/>
</dbReference>
<comment type="similarity">
    <text evidence="1 3 5">Belongs to the GrpE family.</text>
</comment>
<evidence type="ECO:0000256" key="6">
    <source>
        <dbReference type="SAM" id="MobiDB-lite"/>
    </source>
</evidence>
<dbReference type="GO" id="GO:0005737">
    <property type="term" value="C:cytoplasm"/>
    <property type="evidence" value="ECO:0007669"/>
    <property type="project" value="UniProtKB-SubCell"/>
</dbReference>
<evidence type="ECO:0000256" key="3">
    <source>
        <dbReference type="HAMAP-Rule" id="MF_01151"/>
    </source>
</evidence>
<dbReference type="GO" id="GO:0006457">
    <property type="term" value="P:protein folding"/>
    <property type="evidence" value="ECO:0007669"/>
    <property type="project" value="InterPro"/>
</dbReference>
<reference evidence="8" key="1">
    <citation type="submission" date="2016-10" db="EMBL/GenBank/DDBJ databases">
        <authorList>
            <person name="Varghese N."/>
            <person name="Submissions S."/>
        </authorList>
    </citation>
    <scope>NUCLEOTIDE SEQUENCE [LARGE SCALE GENOMIC DNA]</scope>
    <source>
        <strain evidence="8">DSM 44654</strain>
    </source>
</reference>
<dbReference type="InterPro" id="IPR013805">
    <property type="entry name" value="GrpE_CC"/>
</dbReference>
<accession>A0A1H5QEM7</accession>
<evidence type="ECO:0000256" key="2">
    <source>
        <dbReference type="ARBA" id="ARBA00023186"/>
    </source>
</evidence>
<evidence type="ECO:0000313" key="8">
    <source>
        <dbReference type="Proteomes" id="UP000198878"/>
    </source>
</evidence>
<dbReference type="GO" id="GO:0051087">
    <property type="term" value="F:protein-folding chaperone binding"/>
    <property type="evidence" value="ECO:0007669"/>
    <property type="project" value="InterPro"/>
</dbReference>
<feature type="region of interest" description="Disordered" evidence="6">
    <location>
        <begin position="1"/>
        <end position="35"/>
    </location>
</feature>
<dbReference type="CDD" id="cd00446">
    <property type="entry name" value="GrpE"/>
    <property type="match status" value="1"/>
</dbReference>
<gene>
    <name evidence="3" type="primary">grpE</name>
    <name evidence="7" type="ORF">SAMN05421837_102761</name>
</gene>
<evidence type="ECO:0000256" key="4">
    <source>
        <dbReference type="RuleBase" id="RU000639"/>
    </source>
</evidence>
<evidence type="ECO:0000313" key="7">
    <source>
        <dbReference type="EMBL" id="SEF24545.1"/>
    </source>
</evidence>
<protein>
    <recommendedName>
        <fullName evidence="3 4">Protein GrpE</fullName>
    </recommendedName>
    <alternativeName>
        <fullName evidence="3">HSP-70 cofactor</fullName>
    </alternativeName>
</protein>
<dbReference type="RefSeq" id="WP_244180148.1">
    <property type="nucleotide sequence ID" value="NZ_FNUJ01000002.1"/>
</dbReference>
<dbReference type="InterPro" id="IPR009012">
    <property type="entry name" value="GrpE_head"/>
</dbReference>
<keyword evidence="3 4" id="KW-0346">Stress response</keyword>
<dbReference type="Pfam" id="PF01025">
    <property type="entry name" value="GrpE"/>
    <property type="match status" value="1"/>
</dbReference>
<sequence>MATTGKSTELGTSSVDAAGTGAESGPQDAPVPAVGPDRLQELETKAAECEDRWRRALADADNLRKRHAAELRAERAAERARVAAAFLPVLDNLELALAHAEGDPTAVVQGVLAIRDQAVQLLAGLGYERDAESGVPFDPARHEVVAVVDEPGTEPNTVTRVVRPGYGTGGGQLRPAAVTVAKPRG</sequence>
<dbReference type="SUPFAM" id="SSF58014">
    <property type="entry name" value="Coiled-coil domain of nucleotide exchange factor GrpE"/>
    <property type="match status" value="1"/>
</dbReference>
<evidence type="ECO:0000256" key="5">
    <source>
        <dbReference type="RuleBase" id="RU004478"/>
    </source>
</evidence>
<feature type="compositionally biased region" description="Polar residues" evidence="6">
    <location>
        <begin position="1"/>
        <end position="15"/>
    </location>
</feature>
<dbReference type="Proteomes" id="UP000198878">
    <property type="component" value="Unassembled WGS sequence"/>
</dbReference>
<comment type="subunit">
    <text evidence="3">Homodimer.</text>
</comment>
<dbReference type="PANTHER" id="PTHR21237:SF23">
    <property type="entry name" value="GRPE PROTEIN HOMOLOG, MITOCHONDRIAL"/>
    <property type="match status" value="1"/>
</dbReference>
<dbReference type="EMBL" id="FNUJ01000002">
    <property type="protein sequence ID" value="SEF24545.1"/>
    <property type="molecule type" value="Genomic_DNA"/>
</dbReference>
<comment type="function">
    <text evidence="3 4">Participates actively in the response to hyperosmotic and heat shock by preventing the aggregation of stress-denatured proteins, in association with DnaK and GrpE. It is the nucleotide exchange factor for DnaK and may function as a thermosensor. Unfolded proteins bind initially to DnaJ; upon interaction with the DnaJ-bound protein, DnaK hydrolyzes its bound ATP, resulting in the formation of a stable complex. GrpE releases ADP from DnaK; ATP binding to DnaK triggers the release of the substrate protein, thus completing the reaction cycle. Several rounds of ATP-dependent interactions between DnaJ, DnaK and GrpE are required for fully efficient folding.</text>
</comment>
<keyword evidence="8" id="KW-1185">Reference proteome</keyword>
<dbReference type="STRING" id="218821.SAMN05421837_102761"/>
<comment type="subcellular location">
    <subcellularLocation>
        <location evidence="3">Cytoplasm</location>
    </subcellularLocation>
</comment>
<dbReference type="GO" id="GO:0051082">
    <property type="term" value="F:unfolded protein binding"/>
    <property type="evidence" value="ECO:0007669"/>
    <property type="project" value="TreeGrafter"/>
</dbReference>
<feature type="region of interest" description="Disordered" evidence="6">
    <location>
        <begin position="155"/>
        <end position="185"/>
    </location>
</feature>
<dbReference type="HAMAP" id="MF_01151">
    <property type="entry name" value="GrpE"/>
    <property type="match status" value="1"/>
</dbReference>
<organism evidence="7 8">
    <name type="scientific">Amycolatopsis pretoriensis</name>
    <dbReference type="NCBI Taxonomy" id="218821"/>
    <lineage>
        <taxon>Bacteria</taxon>
        <taxon>Bacillati</taxon>
        <taxon>Actinomycetota</taxon>
        <taxon>Actinomycetes</taxon>
        <taxon>Pseudonocardiales</taxon>
        <taxon>Pseudonocardiaceae</taxon>
        <taxon>Amycolatopsis</taxon>
    </lineage>
</organism>
<dbReference type="PROSITE" id="PS01071">
    <property type="entry name" value="GRPE"/>
    <property type="match status" value="1"/>
</dbReference>
<dbReference type="AlphaFoldDB" id="A0A1H5QEM7"/>